<keyword evidence="3" id="KW-1185">Reference proteome</keyword>
<reference evidence="2" key="1">
    <citation type="submission" date="2019-10" db="EMBL/GenBank/DDBJ databases">
        <title>Draft genome sequece of Microseira wollei NIES-4236.</title>
        <authorList>
            <person name="Yamaguchi H."/>
            <person name="Suzuki S."/>
            <person name="Kawachi M."/>
        </authorList>
    </citation>
    <scope>NUCLEOTIDE SEQUENCE</scope>
    <source>
        <strain evidence="2">NIES-4236</strain>
    </source>
</reference>
<protein>
    <recommendedName>
        <fullName evidence="4">BadM/Rrf2 family transcriptional regulator</fullName>
    </recommendedName>
</protein>
<dbReference type="GO" id="GO:0003700">
    <property type="term" value="F:DNA-binding transcription factor activity"/>
    <property type="evidence" value="ECO:0007669"/>
    <property type="project" value="TreeGrafter"/>
</dbReference>
<accession>A0AAV3X4N5</accession>
<dbReference type="InterPro" id="IPR000944">
    <property type="entry name" value="Tscrpt_reg_Rrf2"/>
</dbReference>
<dbReference type="PANTHER" id="PTHR33221:SF5">
    <property type="entry name" value="HTH-TYPE TRANSCRIPTIONAL REGULATOR ISCR"/>
    <property type="match status" value="1"/>
</dbReference>
<comment type="caution">
    <text evidence="2">The sequence shown here is derived from an EMBL/GenBank/DDBJ whole genome shotgun (WGS) entry which is preliminary data.</text>
</comment>
<dbReference type="InterPro" id="IPR030489">
    <property type="entry name" value="TR_Rrf2-type_CS"/>
</dbReference>
<gene>
    <name evidence="2" type="ORF">MiSe_09190</name>
</gene>
<dbReference type="PROSITE" id="PS51197">
    <property type="entry name" value="HTH_RRF2_2"/>
    <property type="match status" value="1"/>
</dbReference>
<dbReference type="PANTHER" id="PTHR33221">
    <property type="entry name" value="WINGED HELIX-TURN-HELIX TRANSCRIPTIONAL REGULATOR, RRF2 FAMILY"/>
    <property type="match status" value="1"/>
</dbReference>
<dbReference type="AlphaFoldDB" id="A0AAV3X4N5"/>
<proteinExistence type="predicted"/>
<keyword evidence="1" id="KW-0238">DNA-binding</keyword>
<evidence type="ECO:0008006" key="4">
    <source>
        <dbReference type="Google" id="ProtNLM"/>
    </source>
</evidence>
<dbReference type="PROSITE" id="PS01332">
    <property type="entry name" value="HTH_RRF2_1"/>
    <property type="match status" value="1"/>
</dbReference>
<dbReference type="NCBIfam" id="TIGR00738">
    <property type="entry name" value="rrf2_super"/>
    <property type="match status" value="1"/>
</dbReference>
<evidence type="ECO:0000313" key="2">
    <source>
        <dbReference type="EMBL" id="GET36171.1"/>
    </source>
</evidence>
<sequence>MLKLSSKVRYALLALLELASHYEQGEFLQIDQIVAAGSIPEGYLVQLLICLRRCGLVRSQRGARGGYCLTKEPQNITLLEIVACLEGIDRQEKSDGGTRSNIENLLIEAIWHEAENSVIAVFGSYTLKNLCDKRNEGKLSNSMYYI</sequence>
<dbReference type="Gene3D" id="1.10.10.10">
    <property type="entry name" value="Winged helix-like DNA-binding domain superfamily/Winged helix DNA-binding domain"/>
    <property type="match status" value="1"/>
</dbReference>
<dbReference type="EMBL" id="BLAY01000009">
    <property type="protein sequence ID" value="GET36171.1"/>
    <property type="molecule type" value="Genomic_DNA"/>
</dbReference>
<dbReference type="GO" id="GO:0003677">
    <property type="term" value="F:DNA binding"/>
    <property type="evidence" value="ECO:0007669"/>
    <property type="project" value="UniProtKB-KW"/>
</dbReference>
<evidence type="ECO:0000256" key="1">
    <source>
        <dbReference type="ARBA" id="ARBA00023125"/>
    </source>
</evidence>
<organism evidence="2 3">
    <name type="scientific">Microseira wollei NIES-4236</name>
    <dbReference type="NCBI Taxonomy" id="2530354"/>
    <lineage>
        <taxon>Bacteria</taxon>
        <taxon>Bacillati</taxon>
        <taxon>Cyanobacteriota</taxon>
        <taxon>Cyanophyceae</taxon>
        <taxon>Oscillatoriophycideae</taxon>
        <taxon>Aerosakkonematales</taxon>
        <taxon>Aerosakkonemataceae</taxon>
        <taxon>Microseira</taxon>
    </lineage>
</organism>
<name>A0AAV3X4N5_9CYAN</name>
<dbReference type="InterPro" id="IPR036390">
    <property type="entry name" value="WH_DNA-bd_sf"/>
</dbReference>
<dbReference type="Proteomes" id="UP001050975">
    <property type="component" value="Unassembled WGS sequence"/>
</dbReference>
<evidence type="ECO:0000313" key="3">
    <source>
        <dbReference type="Proteomes" id="UP001050975"/>
    </source>
</evidence>
<dbReference type="SUPFAM" id="SSF46785">
    <property type="entry name" value="Winged helix' DNA-binding domain"/>
    <property type="match status" value="1"/>
</dbReference>
<dbReference type="Pfam" id="PF02082">
    <property type="entry name" value="Rrf2"/>
    <property type="match status" value="1"/>
</dbReference>
<dbReference type="GO" id="GO:0005829">
    <property type="term" value="C:cytosol"/>
    <property type="evidence" value="ECO:0007669"/>
    <property type="project" value="TreeGrafter"/>
</dbReference>
<dbReference type="InterPro" id="IPR036388">
    <property type="entry name" value="WH-like_DNA-bd_sf"/>
</dbReference>
<dbReference type="RefSeq" id="WP_226575366.1">
    <property type="nucleotide sequence ID" value="NZ_BLAY01000009.1"/>
</dbReference>